<dbReference type="EMBL" id="LT629705">
    <property type="protein sequence ID" value="SDO60957.1"/>
    <property type="molecule type" value="Genomic_DNA"/>
</dbReference>
<name>A0A1H0KYA6_9PSED</name>
<gene>
    <name evidence="1" type="ORF">SAMN04489798_3398</name>
</gene>
<accession>A0A1H0KYA6</accession>
<protein>
    <submittedName>
        <fullName evidence="1">Uncharacterized protein</fullName>
    </submittedName>
</protein>
<dbReference type="AlphaFoldDB" id="A0A1H0KYA6"/>
<dbReference type="Proteomes" id="UP000198827">
    <property type="component" value="Chromosome I"/>
</dbReference>
<organism evidence="1 2">
    <name type="scientific">Pseudomonas arsenicoxydans</name>
    <dbReference type="NCBI Taxonomy" id="702115"/>
    <lineage>
        <taxon>Bacteria</taxon>
        <taxon>Pseudomonadati</taxon>
        <taxon>Pseudomonadota</taxon>
        <taxon>Gammaproteobacteria</taxon>
        <taxon>Pseudomonadales</taxon>
        <taxon>Pseudomonadaceae</taxon>
        <taxon>Pseudomonas</taxon>
    </lineage>
</organism>
<evidence type="ECO:0000313" key="2">
    <source>
        <dbReference type="Proteomes" id="UP000198827"/>
    </source>
</evidence>
<sequence length="99" mass="11056">MVIQENAALLTSLISQLSAVDARSSFSLTGDVDDNLMGLWDLLALEMITGEFSYGRIVAKGFSHLIPGNSLRFFCTAARSMNERNRPHSTQSGHRRLWR</sequence>
<evidence type="ECO:0000313" key="1">
    <source>
        <dbReference type="EMBL" id="SDO60957.1"/>
    </source>
</evidence>
<reference evidence="1 2" key="1">
    <citation type="submission" date="2016-10" db="EMBL/GenBank/DDBJ databases">
        <authorList>
            <person name="de Groot N.N."/>
        </authorList>
    </citation>
    <scope>NUCLEOTIDE SEQUENCE [LARGE SCALE GENOMIC DNA]</scope>
    <source>
        <strain evidence="1 2">CECT 7543</strain>
    </source>
</reference>
<proteinExistence type="predicted"/>